<dbReference type="GO" id="GO:0003924">
    <property type="term" value="F:GTPase activity"/>
    <property type="evidence" value="ECO:0007669"/>
    <property type="project" value="InterPro"/>
</dbReference>
<dbReference type="EMBL" id="LUCM01000207">
    <property type="protein sequence ID" value="KAA0200924.1"/>
    <property type="molecule type" value="Genomic_DNA"/>
</dbReference>
<comment type="caution">
    <text evidence="5">The sequence shown here is derived from an EMBL/GenBank/DDBJ whole genome shotgun (WGS) entry which is preliminary data.</text>
</comment>
<protein>
    <submittedName>
        <fullName evidence="5">Ribosome assembly protein 1</fullName>
    </submittedName>
</protein>
<dbReference type="CDD" id="cd04096">
    <property type="entry name" value="eEF2_snRNP_like_C"/>
    <property type="match status" value="1"/>
</dbReference>
<sequence length="1454" mass="159489">MADALLATNGIVSARQAGKLRYMDNTEAEQERGITMKASVVGLVFNSADANEEKKAQTFLINLIDSPGHVDFSSEVSTAVRLCDGAIVVVDVVEGVCPQTRTVLRQAWNERLTLVLVLNKIDRLILELKLTPAQAYETMCRVIEQVNSVLAEMFTADVVRQRDAWQSIDLNKSDSSLLQKTGHLTYDLTHELHAVDDSNLYFSPDRGNVVFASAMDTWGFRPSDFIPVWSKRLNLPKAQLERVICGDYYMARTGNGPDAQTTFKPNARKHNRKPAFVQLVLEPIWKTYKTLVIDELKEEVTSMAEKLGVRLDERAIRNSDSRGTLRALMMNWLPLGNTVMSSVVDICPSPLSAVSADRAVHMLYGETIGTGFSGSEDSSDAVYDASSTTEASSCAQVNQSSRIALGSLYAKSGASLAIQACSSEENAPTIVFIAKVFWTDKSAVGAGKVLKCYPGPRPPGIPIRRPSKDPIDSEVKEDNHNLIAIDGDVQKTNLESNTKMALLRSPLLAANPFADVEFVALARIFSGRVFPGQRLFVLGPKFDGRKVPSYLLNADPEDLPVGPVRLQTDSEDGQFLVSDYRSDDHFGTSPANSSSAAMSRSGSFGGSSGGLHVTSRVLRHVYVAVVVGVVQFMSGQRDLLGVDTPVPSGNIVGLTGPDLITFLPKSGLLVDRLSLVSGGQSGSAPVLPLAGLAVWHGAPVISVAVEPASAANPEDVYRLERGLKLLDRADPCAEVTVAPTGEYLISAAGEVHLQKCLEDMTKYFAPDVELHISTFVVPFRETVTRSSPDNGETLTSAATDSHSRALKQMESILQRLEQQVGTQSNLIHESGSEKPSTDVNPLPEESVPVERVVTFETSDVPKPQTKLMVTEVGSHKRSARHTLPVDADLPDCPVGYFQLPHSKSRTRVLIHVSAHPMPVRLLQWVSERGSRKIPQLIRAFKTKSANYEALVTRLNNEFAQVCDAISHEPIDLSSTEYIRQLDWKQLPTQLLALGPNQTGPNILFSRLRSNCFPVFTSWGQEINCVGGDTFHADRGISLPLISYGKALLRGFQLATERGPLCAEPMRGVMFILEEICADDCCILDVPNLATEQSNNTETVEAVSNVTESESPKVDMNDTKVEALKRRRRTPRLTSISWLDESDDQFEEDSDFDSVGGWDWQSADEADHESHKSTSSNGANDALDDEACEIADKKVDPISDLLCQLRDIAYWKRRDDQDWLHNVPPGLLTSAMNRACLAAFQASQGQRLMLAVYDVELQARPEVLGRMFAVLRKRHGHVVSEDFREGENLFIINARLPVIESFGLADELRSRTNGVVSLPQLRPGGWELLDIDPTQQDLLFDGGGTKSCVIGVRNVSSDSKHGAKKSTGWCDPATTSHSRHGELLVPSNKTKKTTPVASAVRGTSNDSDDEAMDEQVAQQARVQRYLRDIRLRKGLSTNEQLVLFADKQRTLKKNK</sequence>
<feature type="compositionally biased region" description="Polar residues" evidence="3">
    <location>
        <begin position="1094"/>
        <end position="1108"/>
    </location>
</feature>
<dbReference type="Pfam" id="PF00009">
    <property type="entry name" value="GTP_EFTU"/>
    <property type="match status" value="1"/>
</dbReference>
<feature type="domain" description="Tr-type G" evidence="4">
    <location>
        <begin position="1"/>
        <end position="205"/>
    </location>
</feature>
<feature type="compositionally biased region" description="Polar residues" evidence="3">
    <location>
        <begin position="1392"/>
        <end position="1404"/>
    </location>
</feature>
<feature type="compositionally biased region" description="Polar residues" evidence="3">
    <location>
        <begin position="784"/>
        <end position="800"/>
    </location>
</feature>
<dbReference type="InterPro" id="IPR035647">
    <property type="entry name" value="EFG_III/V"/>
</dbReference>
<feature type="region of interest" description="Disordered" evidence="3">
    <location>
        <begin position="819"/>
        <end position="843"/>
    </location>
</feature>
<dbReference type="InterPro" id="IPR000640">
    <property type="entry name" value="EFG_V-like"/>
</dbReference>
<feature type="region of interest" description="Disordered" evidence="3">
    <location>
        <begin position="784"/>
        <end position="803"/>
    </location>
</feature>
<dbReference type="GO" id="GO:0005829">
    <property type="term" value="C:cytosol"/>
    <property type="evidence" value="ECO:0007669"/>
    <property type="project" value="TreeGrafter"/>
</dbReference>
<reference evidence="5" key="1">
    <citation type="submission" date="2019-05" db="EMBL/GenBank/DDBJ databases">
        <title>Annotation for the trematode Fasciolopsis buski.</title>
        <authorList>
            <person name="Choi Y.-J."/>
        </authorList>
    </citation>
    <scope>NUCLEOTIDE SEQUENCE</scope>
    <source>
        <strain evidence="5">HT</strain>
        <tissue evidence="5">Whole worm</tissue>
    </source>
</reference>
<feature type="region of interest" description="Disordered" evidence="3">
    <location>
        <begin position="1094"/>
        <end position="1118"/>
    </location>
</feature>
<dbReference type="GO" id="GO:0005525">
    <property type="term" value="F:GTP binding"/>
    <property type="evidence" value="ECO:0007669"/>
    <property type="project" value="UniProtKB-KW"/>
</dbReference>
<dbReference type="OrthoDB" id="364892at2759"/>
<name>A0A8E0VS13_9TREM</name>
<keyword evidence="2" id="KW-0342">GTP-binding</keyword>
<dbReference type="PROSITE" id="PS51722">
    <property type="entry name" value="G_TR_2"/>
    <property type="match status" value="1"/>
</dbReference>
<evidence type="ECO:0000256" key="2">
    <source>
        <dbReference type="ARBA" id="ARBA00023134"/>
    </source>
</evidence>
<evidence type="ECO:0000256" key="1">
    <source>
        <dbReference type="ARBA" id="ARBA00022741"/>
    </source>
</evidence>
<accession>A0A8E0VS13</accession>
<dbReference type="Gene3D" id="3.30.70.870">
    <property type="entry name" value="Elongation Factor G (Translational Gtpase), domain 3"/>
    <property type="match status" value="1"/>
</dbReference>
<evidence type="ECO:0000313" key="6">
    <source>
        <dbReference type="Proteomes" id="UP000728185"/>
    </source>
</evidence>
<dbReference type="Gene3D" id="3.30.230.10">
    <property type="match status" value="1"/>
</dbReference>
<proteinExistence type="predicted"/>
<feature type="region of interest" description="Disordered" evidence="3">
    <location>
        <begin position="1145"/>
        <end position="1180"/>
    </location>
</feature>
<dbReference type="InterPro" id="IPR000795">
    <property type="entry name" value="T_Tr_GTP-bd_dom"/>
</dbReference>
<dbReference type="GO" id="GO:0043022">
    <property type="term" value="F:ribosome binding"/>
    <property type="evidence" value="ECO:0007669"/>
    <property type="project" value="TreeGrafter"/>
</dbReference>
<keyword evidence="6" id="KW-1185">Reference proteome</keyword>
<dbReference type="InterPro" id="IPR027417">
    <property type="entry name" value="P-loop_NTPase"/>
</dbReference>
<keyword evidence="1" id="KW-0547">Nucleotide-binding</keyword>
<feature type="region of interest" description="Disordered" evidence="3">
    <location>
        <begin position="1360"/>
        <end position="1379"/>
    </location>
</feature>
<gene>
    <name evidence="5" type="ORF">FBUS_01978</name>
</gene>
<organism evidence="5 6">
    <name type="scientific">Fasciolopsis buskii</name>
    <dbReference type="NCBI Taxonomy" id="27845"/>
    <lineage>
        <taxon>Eukaryota</taxon>
        <taxon>Metazoa</taxon>
        <taxon>Spiralia</taxon>
        <taxon>Lophotrochozoa</taxon>
        <taxon>Platyhelminthes</taxon>
        <taxon>Trematoda</taxon>
        <taxon>Digenea</taxon>
        <taxon>Plagiorchiida</taxon>
        <taxon>Echinostomata</taxon>
        <taxon>Echinostomatoidea</taxon>
        <taxon>Fasciolidae</taxon>
        <taxon>Fasciolopsis</taxon>
    </lineage>
</organism>
<feature type="compositionally biased region" description="Basic and acidic residues" evidence="3">
    <location>
        <begin position="1109"/>
        <end position="1118"/>
    </location>
</feature>
<dbReference type="PRINTS" id="PR00315">
    <property type="entry name" value="ELONGATNFCT"/>
</dbReference>
<dbReference type="FunFam" id="3.30.70.870:FF:000002">
    <property type="entry name" value="Translation elongation factor 2"/>
    <property type="match status" value="1"/>
</dbReference>
<evidence type="ECO:0000256" key="3">
    <source>
        <dbReference type="SAM" id="MobiDB-lite"/>
    </source>
</evidence>
<evidence type="ECO:0000313" key="5">
    <source>
        <dbReference type="EMBL" id="KAA0200924.1"/>
    </source>
</evidence>
<dbReference type="GO" id="GO:1990904">
    <property type="term" value="C:ribonucleoprotein complex"/>
    <property type="evidence" value="ECO:0007669"/>
    <property type="project" value="TreeGrafter"/>
</dbReference>
<evidence type="ECO:0000259" key="4">
    <source>
        <dbReference type="PROSITE" id="PS51722"/>
    </source>
</evidence>
<feature type="compositionally biased region" description="Polar residues" evidence="3">
    <location>
        <begin position="819"/>
        <end position="829"/>
    </location>
</feature>
<dbReference type="InterPro" id="IPR014721">
    <property type="entry name" value="Ribsml_uS5_D2-typ_fold_subgr"/>
</dbReference>
<dbReference type="SUPFAM" id="SSF54211">
    <property type="entry name" value="Ribosomal protein S5 domain 2-like"/>
    <property type="match status" value="1"/>
</dbReference>
<dbReference type="SMART" id="SM00838">
    <property type="entry name" value="EFG_C"/>
    <property type="match status" value="1"/>
</dbReference>
<dbReference type="Pfam" id="PF00679">
    <property type="entry name" value="EFG_C"/>
    <property type="match status" value="1"/>
</dbReference>
<dbReference type="Gene3D" id="3.30.70.240">
    <property type="match status" value="1"/>
</dbReference>
<dbReference type="PANTHER" id="PTHR42908">
    <property type="entry name" value="TRANSLATION ELONGATION FACTOR-RELATED"/>
    <property type="match status" value="1"/>
</dbReference>
<dbReference type="PANTHER" id="PTHR42908:SF3">
    <property type="entry name" value="ELONGATION FACTOR-LIKE GTPASE 1"/>
    <property type="match status" value="1"/>
</dbReference>
<feature type="region of interest" description="Disordered" evidence="3">
    <location>
        <begin position="1386"/>
        <end position="1413"/>
    </location>
</feature>
<dbReference type="Gene3D" id="2.40.30.10">
    <property type="entry name" value="Translation factors"/>
    <property type="match status" value="1"/>
</dbReference>
<dbReference type="SUPFAM" id="SSF54980">
    <property type="entry name" value="EF-G C-terminal domain-like"/>
    <property type="match status" value="2"/>
</dbReference>
<dbReference type="Proteomes" id="UP000728185">
    <property type="component" value="Unassembled WGS sequence"/>
</dbReference>
<dbReference type="Gene3D" id="3.40.50.300">
    <property type="entry name" value="P-loop containing nucleotide triphosphate hydrolases"/>
    <property type="match status" value="1"/>
</dbReference>
<dbReference type="InterPro" id="IPR020568">
    <property type="entry name" value="Ribosomal_Su5_D2-typ_SF"/>
</dbReference>
<dbReference type="SUPFAM" id="SSF52540">
    <property type="entry name" value="P-loop containing nucleoside triphosphate hydrolases"/>
    <property type="match status" value="1"/>
</dbReference>
<dbReference type="GO" id="GO:0042256">
    <property type="term" value="P:cytosolic ribosome assembly"/>
    <property type="evidence" value="ECO:0007669"/>
    <property type="project" value="TreeGrafter"/>
</dbReference>